<dbReference type="Proteomes" id="UP000614741">
    <property type="component" value="Unassembled WGS sequence"/>
</dbReference>
<sequence>MATNDEVGAVAAAEYFVVDLYNHVHASLDLTEWRAMSDPECRFCSSVLSDVEALPSPLIFDTSTTRVVSSSGTTITDGSRYTATLVVEQPQEADSGATSTYEFHFAIAWADGWRMLAVDVTPLDQ</sequence>
<evidence type="ECO:0008006" key="3">
    <source>
        <dbReference type="Google" id="ProtNLM"/>
    </source>
</evidence>
<reference evidence="1 2" key="1">
    <citation type="submission" date="2021-01" db="EMBL/GenBank/DDBJ databases">
        <title>Whole genome shotgun sequence of Cellulomonas phragmiteti NBRC 110785.</title>
        <authorList>
            <person name="Komaki H."/>
            <person name="Tamura T."/>
        </authorList>
    </citation>
    <scope>NUCLEOTIDE SEQUENCE [LARGE SCALE GENOMIC DNA]</scope>
    <source>
        <strain evidence="1 2">NBRC 110785</strain>
    </source>
</reference>
<accession>A0ABQ4DRC3</accession>
<evidence type="ECO:0000313" key="1">
    <source>
        <dbReference type="EMBL" id="GIG41906.1"/>
    </source>
</evidence>
<name>A0ABQ4DRC3_9CELL</name>
<proteinExistence type="predicted"/>
<comment type="caution">
    <text evidence="1">The sequence shown here is derived from an EMBL/GenBank/DDBJ whole genome shotgun (WGS) entry which is preliminary data.</text>
</comment>
<dbReference type="RefSeq" id="WP_203676499.1">
    <property type="nucleotide sequence ID" value="NZ_BONP01000045.1"/>
</dbReference>
<organism evidence="1 2">
    <name type="scientific">Cellulomonas phragmiteti</name>
    <dbReference type="NCBI Taxonomy" id="478780"/>
    <lineage>
        <taxon>Bacteria</taxon>
        <taxon>Bacillati</taxon>
        <taxon>Actinomycetota</taxon>
        <taxon>Actinomycetes</taxon>
        <taxon>Micrococcales</taxon>
        <taxon>Cellulomonadaceae</taxon>
        <taxon>Cellulomonas</taxon>
    </lineage>
</organism>
<gene>
    <name evidence="1" type="ORF">Cph01nite_36680</name>
</gene>
<dbReference type="EMBL" id="BONP01000045">
    <property type="protein sequence ID" value="GIG41906.1"/>
    <property type="molecule type" value="Genomic_DNA"/>
</dbReference>
<evidence type="ECO:0000313" key="2">
    <source>
        <dbReference type="Proteomes" id="UP000614741"/>
    </source>
</evidence>
<protein>
    <recommendedName>
        <fullName evidence="3">DUF4440 domain-containing protein</fullName>
    </recommendedName>
</protein>
<keyword evidence="2" id="KW-1185">Reference proteome</keyword>